<dbReference type="PROSITE" id="PS50109">
    <property type="entry name" value="HIS_KIN"/>
    <property type="match status" value="1"/>
</dbReference>
<keyword evidence="14" id="KW-1185">Reference proteome</keyword>
<dbReference type="Pfam" id="PF02518">
    <property type="entry name" value="HATPase_c"/>
    <property type="match status" value="1"/>
</dbReference>
<keyword evidence="3" id="KW-0597">Phosphoprotein</keyword>
<dbReference type="CDD" id="cd00082">
    <property type="entry name" value="HisKA"/>
    <property type="match status" value="1"/>
</dbReference>
<comment type="caution">
    <text evidence="13">The sequence shown here is derived from an EMBL/GenBank/DDBJ whole genome shotgun (WGS) entry which is preliminary data.</text>
</comment>
<dbReference type="SUPFAM" id="SSF55785">
    <property type="entry name" value="PYP-like sensor domain (PAS domain)"/>
    <property type="match status" value="1"/>
</dbReference>
<evidence type="ECO:0000256" key="10">
    <source>
        <dbReference type="ARBA" id="ARBA00070616"/>
    </source>
</evidence>
<evidence type="ECO:0000313" key="14">
    <source>
        <dbReference type="Proteomes" id="UP000027647"/>
    </source>
</evidence>
<dbReference type="InterPro" id="IPR036097">
    <property type="entry name" value="HisK_dim/P_sf"/>
</dbReference>
<evidence type="ECO:0000313" key="13">
    <source>
        <dbReference type="EMBL" id="KEO91358.1"/>
    </source>
</evidence>
<dbReference type="Proteomes" id="UP000027647">
    <property type="component" value="Unassembled WGS sequence"/>
</dbReference>
<organism evidence="13 14">
    <name type="scientific">Erythrobacter longus</name>
    <dbReference type="NCBI Taxonomy" id="1044"/>
    <lineage>
        <taxon>Bacteria</taxon>
        <taxon>Pseudomonadati</taxon>
        <taxon>Pseudomonadota</taxon>
        <taxon>Alphaproteobacteria</taxon>
        <taxon>Sphingomonadales</taxon>
        <taxon>Erythrobacteraceae</taxon>
        <taxon>Erythrobacter/Porphyrobacter group</taxon>
        <taxon>Erythrobacter</taxon>
    </lineage>
</organism>
<dbReference type="OrthoDB" id="9789238at2"/>
<dbReference type="PANTHER" id="PTHR43065:SF10">
    <property type="entry name" value="PEROXIDE STRESS-ACTIVATED HISTIDINE KINASE MAK3"/>
    <property type="match status" value="1"/>
</dbReference>
<dbReference type="Gene3D" id="1.10.287.130">
    <property type="match status" value="1"/>
</dbReference>
<evidence type="ECO:0000256" key="1">
    <source>
        <dbReference type="ARBA" id="ARBA00000085"/>
    </source>
</evidence>
<dbReference type="InterPro" id="IPR004358">
    <property type="entry name" value="Sig_transdc_His_kin-like_C"/>
</dbReference>
<evidence type="ECO:0000256" key="6">
    <source>
        <dbReference type="ARBA" id="ARBA00022777"/>
    </source>
</evidence>
<dbReference type="SMART" id="SM00091">
    <property type="entry name" value="PAS"/>
    <property type="match status" value="1"/>
</dbReference>
<dbReference type="NCBIfam" id="TIGR00229">
    <property type="entry name" value="sensory_box"/>
    <property type="match status" value="1"/>
</dbReference>
<comment type="catalytic activity">
    <reaction evidence="1">
        <text>ATP + protein L-histidine = ADP + protein N-phospho-L-histidine.</text>
        <dbReference type="EC" id="2.7.13.3"/>
    </reaction>
</comment>
<evidence type="ECO:0000259" key="11">
    <source>
        <dbReference type="PROSITE" id="PS50109"/>
    </source>
</evidence>
<dbReference type="AlphaFoldDB" id="A0A074MHL1"/>
<evidence type="ECO:0000256" key="7">
    <source>
        <dbReference type="ARBA" id="ARBA00022840"/>
    </source>
</evidence>
<dbReference type="InterPro" id="IPR005467">
    <property type="entry name" value="His_kinase_dom"/>
</dbReference>
<dbReference type="GO" id="GO:0006355">
    <property type="term" value="P:regulation of DNA-templated transcription"/>
    <property type="evidence" value="ECO:0007669"/>
    <property type="project" value="InterPro"/>
</dbReference>
<dbReference type="EMBL" id="JMIW01000001">
    <property type="protein sequence ID" value="KEO91358.1"/>
    <property type="molecule type" value="Genomic_DNA"/>
</dbReference>
<dbReference type="InterPro" id="IPR000014">
    <property type="entry name" value="PAS"/>
</dbReference>
<evidence type="ECO:0000256" key="5">
    <source>
        <dbReference type="ARBA" id="ARBA00022741"/>
    </source>
</evidence>
<dbReference type="Pfam" id="PF00512">
    <property type="entry name" value="HisKA"/>
    <property type="match status" value="1"/>
</dbReference>
<dbReference type="PROSITE" id="PS50112">
    <property type="entry name" value="PAS"/>
    <property type="match status" value="1"/>
</dbReference>
<dbReference type="Gene3D" id="6.10.250.2580">
    <property type="match status" value="1"/>
</dbReference>
<accession>A0A074MHL1</accession>
<comment type="function">
    <text evidence="9">Putative oxygen sensor; modulates the activity of FixJ, a transcriptional activator of nitrogen fixation fixK gene. FixL probably acts as a kinase that phosphorylates FixJ.</text>
</comment>
<keyword evidence="4" id="KW-0808">Transferase</keyword>
<dbReference type="eggNOG" id="COG4191">
    <property type="taxonomic scope" value="Bacteria"/>
</dbReference>
<dbReference type="InterPro" id="IPR003594">
    <property type="entry name" value="HATPase_dom"/>
</dbReference>
<evidence type="ECO:0000259" key="12">
    <source>
        <dbReference type="PROSITE" id="PS50112"/>
    </source>
</evidence>
<dbReference type="Gene3D" id="3.30.565.10">
    <property type="entry name" value="Histidine kinase-like ATPase, C-terminal domain"/>
    <property type="match status" value="1"/>
</dbReference>
<feature type="domain" description="Histidine kinase" evidence="11">
    <location>
        <begin position="164"/>
        <end position="379"/>
    </location>
</feature>
<dbReference type="SUPFAM" id="SSF55874">
    <property type="entry name" value="ATPase domain of HSP90 chaperone/DNA topoisomerase II/histidine kinase"/>
    <property type="match status" value="1"/>
</dbReference>
<evidence type="ECO:0000256" key="9">
    <source>
        <dbReference type="ARBA" id="ARBA00059827"/>
    </source>
</evidence>
<dbReference type="InterPro" id="IPR013767">
    <property type="entry name" value="PAS_fold"/>
</dbReference>
<reference evidence="13 14" key="1">
    <citation type="submission" date="2014-04" db="EMBL/GenBank/DDBJ databases">
        <title>A comprehensive comparison of genomes of Erythrobacter spp. strains.</title>
        <authorList>
            <person name="Zheng Q."/>
        </authorList>
    </citation>
    <scope>NUCLEOTIDE SEQUENCE [LARGE SCALE GENOMIC DNA]</scope>
    <source>
        <strain evidence="13 14">DSM 6997</strain>
    </source>
</reference>
<dbReference type="PANTHER" id="PTHR43065">
    <property type="entry name" value="SENSOR HISTIDINE KINASE"/>
    <property type="match status" value="1"/>
</dbReference>
<feature type="domain" description="PAS" evidence="12">
    <location>
        <begin position="17"/>
        <end position="88"/>
    </location>
</feature>
<dbReference type="GO" id="GO:0000155">
    <property type="term" value="F:phosphorelay sensor kinase activity"/>
    <property type="evidence" value="ECO:0007669"/>
    <property type="project" value="InterPro"/>
</dbReference>
<dbReference type="InterPro" id="IPR036890">
    <property type="entry name" value="HATPase_C_sf"/>
</dbReference>
<keyword evidence="5" id="KW-0547">Nucleotide-binding</keyword>
<keyword evidence="8" id="KW-0902">Two-component regulatory system</keyword>
<dbReference type="InterPro" id="IPR003661">
    <property type="entry name" value="HisK_dim/P_dom"/>
</dbReference>
<dbReference type="Gene3D" id="3.30.450.20">
    <property type="entry name" value="PAS domain"/>
    <property type="match status" value="1"/>
</dbReference>
<dbReference type="STRING" id="1044.EH31_01460"/>
<dbReference type="SMART" id="SM00388">
    <property type="entry name" value="HisKA"/>
    <property type="match status" value="1"/>
</dbReference>
<dbReference type="EC" id="2.7.13.3" evidence="2"/>
<dbReference type="Pfam" id="PF00989">
    <property type="entry name" value="PAS"/>
    <property type="match status" value="1"/>
</dbReference>
<dbReference type="CDD" id="cd00130">
    <property type="entry name" value="PAS"/>
    <property type="match status" value="1"/>
</dbReference>
<evidence type="ECO:0000256" key="2">
    <source>
        <dbReference type="ARBA" id="ARBA00012438"/>
    </source>
</evidence>
<sequence>MAGQEKADPKSFLSLRSAEELHALIDTAPDAIVISDQHGTILTFSKGAHDIFGYHEADVLGENVGILMPSPDRERHDRYMHNYALTGEAKIIGSGRVTTARHRDGSTFPIKLEIGDLGSEGNKAYIAYIRDLTESVEAKRELHTLQNELAHVSRISSMGSLATSLAHELNQPLTVVSNYANAARDLLADPTAHNIELVREALDECASAALKAGQIVHRLRDFIKRGETERQVASLGRIIQEASALALMNGDGKGVDFETQIDTDADQVIVDPVQMQQVVLNLIRNALEAMLDSEHKHLRVETQRKGGAFAQVSVIDSGPGLDKNVAERLFHPFNSTKSDGMGLGLSICHSIVQSHDGKIWVEPSDFGGTAFHFTVPLAEVSGDDG</sequence>
<dbReference type="FunFam" id="3.30.450.20:FF:000060">
    <property type="entry name" value="Sensor protein FixL"/>
    <property type="match status" value="1"/>
</dbReference>
<proteinExistence type="predicted"/>
<dbReference type="SMART" id="SM00387">
    <property type="entry name" value="HATPase_c"/>
    <property type="match status" value="1"/>
</dbReference>
<keyword evidence="7" id="KW-0067">ATP-binding</keyword>
<protein>
    <recommendedName>
        <fullName evidence="10">Sensor protein FixL</fullName>
        <ecNumber evidence="2">2.7.13.3</ecNumber>
    </recommendedName>
</protein>
<dbReference type="GO" id="GO:0005524">
    <property type="term" value="F:ATP binding"/>
    <property type="evidence" value="ECO:0007669"/>
    <property type="project" value="UniProtKB-KW"/>
</dbReference>
<dbReference type="SUPFAM" id="SSF47384">
    <property type="entry name" value="Homodimeric domain of signal transducing histidine kinase"/>
    <property type="match status" value="1"/>
</dbReference>
<evidence type="ECO:0000256" key="3">
    <source>
        <dbReference type="ARBA" id="ARBA00022553"/>
    </source>
</evidence>
<dbReference type="RefSeq" id="WP_034957639.1">
    <property type="nucleotide sequence ID" value="NZ_JMIW01000001.1"/>
</dbReference>
<name>A0A074MHL1_ERYLO</name>
<keyword evidence="6" id="KW-0418">Kinase</keyword>
<evidence type="ECO:0000256" key="8">
    <source>
        <dbReference type="ARBA" id="ARBA00023012"/>
    </source>
</evidence>
<evidence type="ECO:0000256" key="4">
    <source>
        <dbReference type="ARBA" id="ARBA00022679"/>
    </source>
</evidence>
<gene>
    <name evidence="13" type="ORF">EH31_01460</name>
</gene>
<dbReference type="PRINTS" id="PR00344">
    <property type="entry name" value="BCTRLSENSOR"/>
</dbReference>
<dbReference type="InterPro" id="IPR035965">
    <property type="entry name" value="PAS-like_dom_sf"/>
</dbReference>